<feature type="compositionally biased region" description="Low complexity" evidence="1">
    <location>
        <begin position="44"/>
        <end position="55"/>
    </location>
</feature>
<evidence type="ECO:0000256" key="2">
    <source>
        <dbReference type="SAM" id="Phobius"/>
    </source>
</evidence>
<dbReference type="HOGENOM" id="CLU_071863_0_0_1"/>
<dbReference type="InterPro" id="IPR010699">
    <property type="entry name" value="DUF1275"/>
</dbReference>
<keyword evidence="2" id="KW-0472">Membrane</keyword>
<dbReference type="Proteomes" id="UP000006352">
    <property type="component" value="Unassembled WGS sequence"/>
</dbReference>
<organism evidence="3 4">
    <name type="scientific">Fibroporia radiculosa</name>
    <dbReference type="NCBI Taxonomy" id="599839"/>
    <lineage>
        <taxon>Eukaryota</taxon>
        <taxon>Fungi</taxon>
        <taxon>Dikarya</taxon>
        <taxon>Basidiomycota</taxon>
        <taxon>Agaricomycotina</taxon>
        <taxon>Agaricomycetes</taxon>
        <taxon>Polyporales</taxon>
        <taxon>Fibroporiaceae</taxon>
        <taxon>Fibroporia</taxon>
    </lineage>
</organism>
<evidence type="ECO:0000256" key="1">
    <source>
        <dbReference type="SAM" id="MobiDB-lite"/>
    </source>
</evidence>
<dbReference type="GeneID" id="24097538"/>
<feature type="compositionally biased region" description="Pro residues" evidence="1">
    <location>
        <begin position="76"/>
        <end position="85"/>
    </location>
</feature>
<keyword evidence="4" id="KW-1185">Reference proteome</keyword>
<reference evidence="3 4" key="1">
    <citation type="journal article" date="2012" name="Appl. Environ. Microbiol.">
        <title>Short-read sequencing for genomic analysis of the brown rot fungus Fibroporia radiculosa.</title>
        <authorList>
            <person name="Tang J.D."/>
            <person name="Perkins A.D."/>
            <person name="Sonstegard T.S."/>
            <person name="Schroeder S.G."/>
            <person name="Burgess S.C."/>
            <person name="Diehl S.V."/>
        </authorList>
    </citation>
    <scope>NUCLEOTIDE SEQUENCE [LARGE SCALE GENOMIC DNA]</scope>
    <source>
        <strain evidence="3 4">TFFH 294</strain>
    </source>
</reference>
<feature type="transmembrane region" description="Helical" evidence="2">
    <location>
        <begin position="305"/>
        <end position="324"/>
    </location>
</feature>
<dbReference type="OrthoDB" id="2795771at2759"/>
<gene>
    <name evidence="3" type="ORF">FIBRA_04730</name>
</gene>
<dbReference type="RefSeq" id="XP_012181910.1">
    <property type="nucleotide sequence ID" value="XM_012326520.1"/>
</dbReference>
<sequence>MSVPRLPAIGRCSNPCRSPWRTRIQPSLSSPALAALLRTRTRTLTSLPGSSTSSPSSPPPKLPMTKPLSSPILPQSMPPDPDFEPSPPNSALLLFCLSTGLVDSLTFAVSGVWCAFVTGTTVQLGMDLPALLAHLPALFAHLPTSTTELSIATSQFLSSGSSERLSALGGFLLGGLSAARFPEAISPARSTAFQSALLVMASVLVLTTTPAGAEYLSYSHLTLALISSSMAIQAVLVQRFATPYATSVAWTSVWLSAVAPGSPTKRWKRFVGLGAVMSGAALGASLLVFGVDDEEKAREEMVHRVGWGLAVAALVKAIVAGMFWRRGRRRGIQL</sequence>
<feature type="region of interest" description="Disordered" evidence="1">
    <location>
        <begin position="44"/>
        <end position="85"/>
    </location>
</feature>
<proteinExistence type="predicted"/>
<feature type="transmembrane region" description="Helical" evidence="2">
    <location>
        <begin position="270"/>
        <end position="290"/>
    </location>
</feature>
<keyword evidence="2" id="KW-1133">Transmembrane helix</keyword>
<protein>
    <submittedName>
        <fullName evidence="3">Uncharacterized protein</fullName>
    </submittedName>
</protein>
<dbReference type="EMBL" id="HE797086">
    <property type="protein sequence ID" value="CCM02627.1"/>
    <property type="molecule type" value="Genomic_DNA"/>
</dbReference>
<evidence type="ECO:0000313" key="3">
    <source>
        <dbReference type="EMBL" id="CCM02627.1"/>
    </source>
</evidence>
<dbReference type="STRING" id="599839.J4HWP6"/>
<dbReference type="InParanoid" id="J4HWP6"/>
<evidence type="ECO:0000313" key="4">
    <source>
        <dbReference type="Proteomes" id="UP000006352"/>
    </source>
</evidence>
<keyword evidence="2" id="KW-0812">Transmembrane</keyword>
<accession>J4HWP6</accession>
<dbReference type="PANTHER" id="PTHR37488">
    <property type="entry name" value="DUF1275 DOMAIN-CONTAINING PROTEIN"/>
    <property type="match status" value="1"/>
</dbReference>
<name>J4HWP6_9APHY</name>
<dbReference type="AlphaFoldDB" id="J4HWP6"/>
<dbReference type="PANTHER" id="PTHR37488:SF2">
    <property type="entry name" value="DUF1275 DOMAIN-CONTAINING PROTEIN"/>
    <property type="match status" value="1"/>
</dbReference>
<dbReference type="Pfam" id="PF06912">
    <property type="entry name" value="DUF1275"/>
    <property type="match status" value="1"/>
</dbReference>